<sequence length="182" mass="21551">MQKDVTKTIIKDSFLKLLSMGNDIDKITVSSIIKQAKTSRQTFYYHFQDIYDLREWIIETDFEEIIEKSIECEDYQDALECIFDYINQQKMLIGKSLQSSKREFIEKIIFNNIRKYLNSFKKVQEFGHTLKKEDYDFSIEFYCCAITGICIRLMSDKSLQISTRDLIDKIDKLVSGEIINIK</sequence>
<dbReference type="PANTHER" id="PTHR43479">
    <property type="entry name" value="ACREF/ENVCD OPERON REPRESSOR-RELATED"/>
    <property type="match status" value="1"/>
</dbReference>
<gene>
    <name evidence="2" type="ORF">SJI18_16790</name>
</gene>
<evidence type="ECO:0000313" key="2">
    <source>
        <dbReference type="EMBL" id="MEF2113963.1"/>
    </source>
</evidence>
<dbReference type="InterPro" id="IPR039532">
    <property type="entry name" value="TetR_C_Firmicutes"/>
</dbReference>
<name>A0ABU7UUA6_9CLOT</name>
<keyword evidence="3" id="KW-1185">Reference proteome</keyword>
<dbReference type="Proteomes" id="UP001498469">
    <property type="component" value="Unassembled WGS sequence"/>
</dbReference>
<comment type="caution">
    <text evidence="2">The sequence shown here is derived from an EMBL/GenBank/DDBJ whole genome shotgun (WGS) entry which is preliminary data.</text>
</comment>
<organism evidence="2 3">
    <name type="scientific">Clostridium frigoriphilum</name>
    <dbReference type="NCBI Taxonomy" id="443253"/>
    <lineage>
        <taxon>Bacteria</taxon>
        <taxon>Bacillati</taxon>
        <taxon>Bacillota</taxon>
        <taxon>Clostridia</taxon>
        <taxon>Eubacteriales</taxon>
        <taxon>Clostridiaceae</taxon>
        <taxon>Clostridium</taxon>
    </lineage>
</organism>
<protein>
    <submittedName>
        <fullName evidence="2">TetR/AcrR family transcriptional regulator C-terminal domain-containing protein</fullName>
    </submittedName>
</protein>
<dbReference type="Pfam" id="PF14278">
    <property type="entry name" value="TetR_C_8"/>
    <property type="match status" value="1"/>
</dbReference>
<evidence type="ECO:0000259" key="1">
    <source>
        <dbReference type="Pfam" id="PF14278"/>
    </source>
</evidence>
<dbReference type="EMBL" id="JAZHFS010000017">
    <property type="protein sequence ID" value="MEF2113963.1"/>
    <property type="molecule type" value="Genomic_DNA"/>
</dbReference>
<evidence type="ECO:0000313" key="3">
    <source>
        <dbReference type="Proteomes" id="UP001498469"/>
    </source>
</evidence>
<proteinExistence type="predicted"/>
<feature type="domain" description="Transcriptional regulator TetR C-terminal Firmicutes type" evidence="1">
    <location>
        <begin position="73"/>
        <end position="175"/>
    </location>
</feature>
<reference evidence="2 3" key="1">
    <citation type="submission" date="2023-11" db="EMBL/GenBank/DDBJ databases">
        <title>Draft genome sequence of a psychrophilic Clostridium strain from permafrost water brine.</title>
        <authorList>
            <person name="Shcherbakova V.A."/>
            <person name="Trubitsyn V.E."/>
            <person name="Zakharyuk A.G."/>
        </authorList>
    </citation>
    <scope>NUCLEOTIDE SEQUENCE [LARGE SCALE GENOMIC DNA]</scope>
    <source>
        <strain evidence="2 3">14F</strain>
    </source>
</reference>
<dbReference type="RefSeq" id="WP_216252421.1">
    <property type="nucleotide sequence ID" value="NZ_JAZHFS010000017.1"/>
</dbReference>
<dbReference type="PANTHER" id="PTHR43479:SF11">
    <property type="entry name" value="ACREF_ENVCD OPERON REPRESSOR-RELATED"/>
    <property type="match status" value="1"/>
</dbReference>
<accession>A0ABU7UUA6</accession>
<dbReference type="InterPro" id="IPR050624">
    <property type="entry name" value="HTH-type_Tx_Regulator"/>
</dbReference>